<accession>A0A915ENG3</accession>
<proteinExistence type="predicted"/>
<dbReference type="InterPro" id="IPR013320">
    <property type="entry name" value="ConA-like_dom_sf"/>
</dbReference>
<protein>
    <submittedName>
        <fullName evidence="2">MAM domain-containing protein</fullName>
    </submittedName>
</protein>
<name>A0A915ENG3_9BILA</name>
<evidence type="ECO:0000313" key="2">
    <source>
        <dbReference type="WBParaSite" id="jg7215"/>
    </source>
</evidence>
<reference evidence="2" key="1">
    <citation type="submission" date="2022-11" db="UniProtKB">
        <authorList>
            <consortium name="WormBaseParasite"/>
        </authorList>
    </citation>
    <scope>IDENTIFICATION</scope>
</reference>
<dbReference type="Proteomes" id="UP000887574">
    <property type="component" value="Unplaced"/>
</dbReference>
<keyword evidence="1" id="KW-1185">Reference proteome</keyword>
<dbReference type="AlphaFoldDB" id="A0A915ENG3"/>
<dbReference type="SUPFAM" id="SSF49899">
    <property type="entry name" value="Concanavalin A-like lectins/glucanases"/>
    <property type="match status" value="1"/>
</dbReference>
<evidence type="ECO:0000313" key="1">
    <source>
        <dbReference type="Proteomes" id="UP000887574"/>
    </source>
</evidence>
<organism evidence="1 2">
    <name type="scientific">Ditylenchus dipsaci</name>
    <dbReference type="NCBI Taxonomy" id="166011"/>
    <lineage>
        <taxon>Eukaryota</taxon>
        <taxon>Metazoa</taxon>
        <taxon>Ecdysozoa</taxon>
        <taxon>Nematoda</taxon>
        <taxon>Chromadorea</taxon>
        <taxon>Rhabditida</taxon>
        <taxon>Tylenchina</taxon>
        <taxon>Tylenchomorpha</taxon>
        <taxon>Sphaerularioidea</taxon>
        <taxon>Anguinidae</taxon>
        <taxon>Anguininae</taxon>
        <taxon>Ditylenchus</taxon>
    </lineage>
</organism>
<dbReference type="WBParaSite" id="jg7215">
    <property type="protein sequence ID" value="jg7215"/>
    <property type="gene ID" value="jg7215"/>
</dbReference>
<sequence length="224" mass="25136">MLHSAIQRELRYLDYYLGIAPANEEGALATNEASIDKYVENSASLNCDLRRPCSWTNAPTDHLLDTSDFYLFKKTDTKSFPIQIRPGNADPKPGELFMFAGNKTNDPQGAVLLSAPILCQSSHGLLTFEYWLYNTARVEVLLVRVNADRGHLQVISRPPADCHFLKSNSQCRVEIPKQVESFRIGIRAFALRDANVGSFAMLNHIKYEAEVCGAYGECNIVKKY</sequence>